<gene>
    <name evidence="2" type="ORF">KGQ19_02085</name>
</gene>
<reference evidence="2 3" key="1">
    <citation type="submission" date="2020-02" db="EMBL/GenBank/DDBJ databases">
        <title>Acidophilic actinobacteria isolated from forest soil.</title>
        <authorList>
            <person name="Golinska P."/>
        </authorList>
    </citation>
    <scope>NUCLEOTIDE SEQUENCE [LARGE SCALE GENOMIC DNA]</scope>
    <source>
        <strain evidence="2 3">NL8</strain>
    </source>
</reference>
<dbReference type="EMBL" id="JAAFYZ010000004">
    <property type="protein sequence ID" value="MBS2545650.1"/>
    <property type="molecule type" value="Genomic_DNA"/>
</dbReference>
<keyword evidence="3" id="KW-1185">Reference proteome</keyword>
<feature type="domain" description="SnoaL-like" evidence="1">
    <location>
        <begin position="10"/>
        <end position="117"/>
    </location>
</feature>
<dbReference type="Proteomes" id="UP000730482">
    <property type="component" value="Unassembled WGS sequence"/>
</dbReference>
<dbReference type="InterPro" id="IPR032710">
    <property type="entry name" value="NTF2-like_dom_sf"/>
</dbReference>
<dbReference type="Gene3D" id="3.10.450.50">
    <property type="match status" value="1"/>
</dbReference>
<dbReference type="SUPFAM" id="SSF54427">
    <property type="entry name" value="NTF2-like"/>
    <property type="match status" value="1"/>
</dbReference>
<dbReference type="RefSeq" id="WP_212007311.1">
    <property type="nucleotide sequence ID" value="NZ_JAAFYZ010000004.1"/>
</dbReference>
<evidence type="ECO:0000259" key="1">
    <source>
        <dbReference type="Pfam" id="PF12680"/>
    </source>
</evidence>
<accession>A0ABS5KIC6</accession>
<comment type="caution">
    <text evidence="2">The sequence shown here is derived from an EMBL/GenBank/DDBJ whole genome shotgun (WGS) entry which is preliminary data.</text>
</comment>
<dbReference type="InterPro" id="IPR037401">
    <property type="entry name" value="SnoaL-like"/>
</dbReference>
<dbReference type="Pfam" id="PF12680">
    <property type="entry name" value="SnoaL_2"/>
    <property type="match status" value="1"/>
</dbReference>
<name>A0ABS5KIC6_9ACTN</name>
<evidence type="ECO:0000313" key="2">
    <source>
        <dbReference type="EMBL" id="MBS2545650.1"/>
    </source>
</evidence>
<proteinExistence type="predicted"/>
<organism evidence="2 3">
    <name type="scientific">Catenulispora pinistramenti</name>
    <dbReference type="NCBI Taxonomy" id="2705254"/>
    <lineage>
        <taxon>Bacteria</taxon>
        <taxon>Bacillati</taxon>
        <taxon>Actinomycetota</taxon>
        <taxon>Actinomycetes</taxon>
        <taxon>Catenulisporales</taxon>
        <taxon>Catenulisporaceae</taxon>
        <taxon>Catenulispora</taxon>
    </lineage>
</organism>
<evidence type="ECO:0000313" key="3">
    <source>
        <dbReference type="Proteomes" id="UP000730482"/>
    </source>
</evidence>
<sequence length="149" mass="16355">MYKAIVAHQVRKAFAALSAGDTAAVTKGLAEEAVYEFVGDHALGGRRHGRALIETWFARVDRLMGRGRFEVRDVLVKGWPWRTRVISVVDIAAEVAGEPYRNRMLQVLDIRWGRIVAIYSLEDTQLLAGALRRLADTGVAEAAAAPIVG</sequence>
<protein>
    <submittedName>
        <fullName evidence="2">Nuclear transport factor 2 family protein</fullName>
    </submittedName>
</protein>